<accession>A0A916SEN0</accession>
<evidence type="ECO:0000256" key="1">
    <source>
        <dbReference type="SAM" id="MobiDB-lite"/>
    </source>
</evidence>
<evidence type="ECO:0000313" key="3">
    <source>
        <dbReference type="Proteomes" id="UP000646478"/>
    </source>
</evidence>
<keyword evidence="3" id="KW-1185">Reference proteome</keyword>
<dbReference type="Proteomes" id="UP000646478">
    <property type="component" value="Unassembled WGS sequence"/>
</dbReference>
<organism evidence="2 3">
    <name type="scientific">Brucella endophytica</name>
    <dbReference type="NCBI Taxonomy" id="1963359"/>
    <lineage>
        <taxon>Bacteria</taxon>
        <taxon>Pseudomonadati</taxon>
        <taxon>Pseudomonadota</taxon>
        <taxon>Alphaproteobacteria</taxon>
        <taxon>Hyphomicrobiales</taxon>
        <taxon>Brucellaceae</taxon>
        <taxon>Brucella/Ochrobactrum group</taxon>
        <taxon>Brucella</taxon>
    </lineage>
</organism>
<gene>
    <name evidence="2" type="ORF">GCM10011491_22160</name>
</gene>
<protein>
    <recommendedName>
        <fullName evidence="4">Surface antigen domain-containing protein</fullName>
    </recommendedName>
</protein>
<reference evidence="2" key="2">
    <citation type="submission" date="2020-09" db="EMBL/GenBank/DDBJ databases">
        <authorList>
            <person name="Sun Q."/>
            <person name="Zhou Y."/>
        </authorList>
    </citation>
    <scope>NUCLEOTIDE SEQUENCE</scope>
    <source>
        <strain evidence="2">CGMCC 1.15082</strain>
    </source>
</reference>
<evidence type="ECO:0008006" key="4">
    <source>
        <dbReference type="Google" id="ProtNLM"/>
    </source>
</evidence>
<dbReference type="EMBL" id="BMHH01000007">
    <property type="protein sequence ID" value="GGA93548.1"/>
    <property type="molecule type" value="Genomic_DNA"/>
</dbReference>
<feature type="region of interest" description="Disordered" evidence="1">
    <location>
        <begin position="78"/>
        <end position="97"/>
    </location>
</feature>
<evidence type="ECO:0000313" key="2">
    <source>
        <dbReference type="EMBL" id="GGA93548.1"/>
    </source>
</evidence>
<proteinExistence type="predicted"/>
<reference evidence="2" key="1">
    <citation type="journal article" date="2014" name="Int. J. Syst. Evol. Microbiol.">
        <title>Complete genome sequence of Corynebacterium casei LMG S-19264T (=DSM 44701T), isolated from a smear-ripened cheese.</title>
        <authorList>
            <consortium name="US DOE Joint Genome Institute (JGI-PGF)"/>
            <person name="Walter F."/>
            <person name="Albersmeier A."/>
            <person name="Kalinowski J."/>
            <person name="Ruckert C."/>
        </authorList>
    </citation>
    <scope>NUCLEOTIDE SEQUENCE</scope>
    <source>
        <strain evidence="2">CGMCC 1.15082</strain>
    </source>
</reference>
<name>A0A916SEN0_9HYPH</name>
<comment type="caution">
    <text evidence="2">The sequence shown here is derived from an EMBL/GenBank/DDBJ whole genome shotgun (WGS) entry which is preliminary data.</text>
</comment>
<dbReference type="AlphaFoldDB" id="A0A916SEN0"/>
<sequence>MGALGNGLIGTAASRLSSGDRRKALEAEYKALEYARAGDATSWKGSDASGEVVAAQPYQVGSQNCRQYTHTFTVNGAPQTARGTACRNGDGSWTPLT</sequence>